<evidence type="ECO:0000313" key="4">
    <source>
        <dbReference type="Proteomes" id="UP001589788"/>
    </source>
</evidence>
<dbReference type="Gene3D" id="2.60.200.20">
    <property type="match status" value="1"/>
</dbReference>
<dbReference type="SUPFAM" id="SSF49879">
    <property type="entry name" value="SMAD/FHA domain"/>
    <property type="match status" value="1"/>
</dbReference>
<dbReference type="InterPro" id="IPR000253">
    <property type="entry name" value="FHA_dom"/>
</dbReference>
<sequence>MGLQQFEQRLERLVEGAFTKAFRTDLQPVEIGRRLTREMDLLRRVGVHGLIAPNVFVVELSPEDARRFERFSEVLARELADAAREHARTEGYAFVGPVEVELRRSSRLRTGRFAVYADFVEGPDALPAGSLVLPDGTRVPVGEEPVVIGRLPECTIVLSDPNVSRRHAEVVRAEGTGAIVLRDLQSTNGTRVNGVPVREQELQDGDEITLGTSVLRFDAS</sequence>
<evidence type="ECO:0000259" key="2">
    <source>
        <dbReference type="PROSITE" id="PS50006"/>
    </source>
</evidence>
<protein>
    <submittedName>
        <fullName evidence="3">FhaA domain-containing protein</fullName>
    </submittedName>
</protein>
<dbReference type="SMART" id="SM00240">
    <property type="entry name" value="FHA"/>
    <property type="match status" value="1"/>
</dbReference>
<name>A0ABV6C183_9ACTN</name>
<keyword evidence="4" id="KW-1185">Reference proteome</keyword>
<accession>A0ABV6C183</accession>
<evidence type="ECO:0000313" key="3">
    <source>
        <dbReference type="EMBL" id="MFC0081451.1"/>
    </source>
</evidence>
<dbReference type="InterPro" id="IPR008984">
    <property type="entry name" value="SMAD_FHA_dom_sf"/>
</dbReference>
<dbReference type="Proteomes" id="UP001589788">
    <property type="component" value="Unassembled WGS sequence"/>
</dbReference>
<gene>
    <name evidence="3" type="ORF">ACFFRE_04715</name>
</gene>
<organism evidence="3 4">
    <name type="scientific">Aciditerrimonas ferrireducens</name>
    <dbReference type="NCBI Taxonomy" id="667306"/>
    <lineage>
        <taxon>Bacteria</taxon>
        <taxon>Bacillati</taxon>
        <taxon>Actinomycetota</taxon>
        <taxon>Acidimicrobiia</taxon>
        <taxon>Acidimicrobiales</taxon>
        <taxon>Acidimicrobiaceae</taxon>
        <taxon>Aciditerrimonas</taxon>
    </lineage>
</organism>
<dbReference type="CDD" id="cd00060">
    <property type="entry name" value="FHA"/>
    <property type="match status" value="1"/>
</dbReference>
<feature type="domain" description="FHA" evidence="2">
    <location>
        <begin position="146"/>
        <end position="197"/>
    </location>
</feature>
<evidence type="ECO:0000256" key="1">
    <source>
        <dbReference type="ARBA" id="ARBA00022553"/>
    </source>
</evidence>
<comment type="caution">
    <text evidence="3">The sequence shown here is derived from an EMBL/GenBank/DDBJ whole genome shotgun (WGS) entry which is preliminary data.</text>
</comment>
<dbReference type="Pfam" id="PF00498">
    <property type="entry name" value="FHA"/>
    <property type="match status" value="1"/>
</dbReference>
<dbReference type="EMBL" id="JBHLYQ010000031">
    <property type="protein sequence ID" value="MFC0081451.1"/>
    <property type="molecule type" value="Genomic_DNA"/>
</dbReference>
<dbReference type="RefSeq" id="WP_377788688.1">
    <property type="nucleotide sequence ID" value="NZ_JBHLYQ010000031.1"/>
</dbReference>
<proteinExistence type="predicted"/>
<dbReference type="InterPro" id="IPR022128">
    <property type="entry name" value="FhaA_N"/>
</dbReference>
<dbReference type="PROSITE" id="PS50006">
    <property type="entry name" value="FHA_DOMAIN"/>
    <property type="match status" value="1"/>
</dbReference>
<dbReference type="Gene3D" id="3.30.2320.60">
    <property type="entry name" value="FhaA, phosphopeptide-binding domain (DUF3662)"/>
    <property type="match status" value="1"/>
</dbReference>
<keyword evidence="1" id="KW-0597">Phosphoprotein</keyword>
<dbReference type="InterPro" id="IPR042287">
    <property type="entry name" value="FhaA_N_sf"/>
</dbReference>
<dbReference type="InterPro" id="IPR050923">
    <property type="entry name" value="Cell_Proc_Reg/RNA_Proc"/>
</dbReference>
<dbReference type="Pfam" id="PF12401">
    <property type="entry name" value="FhaA_N"/>
    <property type="match status" value="1"/>
</dbReference>
<reference evidence="3 4" key="1">
    <citation type="submission" date="2024-09" db="EMBL/GenBank/DDBJ databases">
        <authorList>
            <person name="Sun Q."/>
            <person name="Mori K."/>
        </authorList>
    </citation>
    <scope>NUCLEOTIDE SEQUENCE [LARGE SCALE GENOMIC DNA]</scope>
    <source>
        <strain evidence="3 4">JCM 15389</strain>
    </source>
</reference>
<dbReference type="PANTHER" id="PTHR23308">
    <property type="entry name" value="NUCLEAR INHIBITOR OF PROTEIN PHOSPHATASE-1"/>
    <property type="match status" value="1"/>
</dbReference>